<evidence type="ECO:0000256" key="14">
    <source>
        <dbReference type="SAM" id="Phobius"/>
    </source>
</evidence>
<dbReference type="AlphaFoldDB" id="A0AAE0L0Z7"/>
<dbReference type="Proteomes" id="UP001190700">
    <property type="component" value="Unassembled WGS sequence"/>
</dbReference>
<keyword evidence="6 14" id="KW-0812">Transmembrane</keyword>
<evidence type="ECO:0000256" key="4">
    <source>
        <dbReference type="ARBA" id="ARBA00022448"/>
    </source>
</evidence>
<dbReference type="Pfam" id="PF13499">
    <property type="entry name" value="EF-hand_7"/>
    <property type="match status" value="1"/>
</dbReference>
<dbReference type="GO" id="GO:0005509">
    <property type="term" value="F:calcium ion binding"/>
    <property type="evidence" value="ECO:0007669"/>
    <property type="project" value="InterPro"/>
</dbReference>
<keyword evidence="17" id="KW-1185">Reference proteome</keyword>
<dbReference type="InterPro" id="IPR011992">
    <property type="entry name" value="EF-hand-dom_pair"/>
</dbReference>
<keyword evidence="4" id="KW-0813">Transport</keyword>
<dbReference type="Gene3D" id="1.10.238.10">
    <property type="entry name" value="EF-hand"/>
    <property type="match status" value="1"/>
</dbReference>
<dbReference type="InterPro" id="IPR027359">
    <property type="entry name" value="Volt_channel_dom_sf"/>
</dbReference>
<feature type="transmembrane region" description="Helical" evidence="14">
    <location>
        <begin position="48"/>
        <end position="74"/>
    </location>
</feature>
<dbReference type="GO" id="GO:0005245">
    <property type="term" value="F:voltage-gated calcium channel activity"/>
    <property type="evidence" value="ECO:0007669"/>
    <property type="project" value="InterPro"/>
</dbReference>
<keyword evidence="12 14" id="KW-0472">Membrane</keyword>
<protein>
    <submittedName>
        <fullName evidence="16">Mitochondrial thiamine pyrophosphate transporter</fullName>
    </submittedName>
</protein>
<name>A0AAE0L0Z7_9CHLO</name>
<keyword evidence="11" id="KW-0406">Ion transport</keyword>
<dbReference type="CDD" id="cd00051">
    <property type="entry name" value="EFh"/>
    <property type="match status" value="1"/>
</dbReference>
<gene>
    <name evidence="16" type="ORF">CYMTET_23567</name>
</gene>
<sequence length="521" mass="58754">VTLGLLAMSALEFVYACIVPYGWYRLAPYLRIAYAANNDKDIRRQLMLLVNITPDILSIASLAGLWLLLFAWVATVMFPNYDEEGALYFPDFNQSLWSLFILLTSANYPDIMMPAYIKQRASCLFFILFLVGGLFFFMNLILAVVYKKFTDQDEEFNSQFKVNREMALKRAFTLLDADNNGALSVEEVMELFLELQRYQSFASHIDEQSCPLMFKNLDTSGSKDIDLDEWSKVCSILQDQIRGPLGPSYFEVNFPSLSGIKDAVDSAWFDSLINALLTLNGVTLILESRDALIGRSTHNDHTNGGSWLNAVELTFTIVLALEVALKIVTKGWSRYWNANHVNRFDFGVTVITVLATAYVYLPGASNDPHTIRFILLLRLPRMFVLLLNVPKFKVVAITFTHMLPAASKLLKTLLCLMFVFAVLGVHLFGGKINTDSDGSTYHKIQHGGKYNVGAFHDSEHYYYNNFNDMFMAMMVLFELLVVNNCMNLKTTPPQSGYSVCLPLSLVMAGENLDYPSSPSSE</sequence>
<keyword evidence="8" id="KW-0106">Calcium</keyword>
<feature type="transmembrane region" description="Helical" evidence="14">
    <location>
        <begin position="469"/>
        <end position="486"/>
    </location>
</feature>
<dbReference type="PANTHER" id="PTHR46988:SF2">
    <property type="entry name" value="TWO PORE CALCIUM CHANNEL PROTEIN 1"/>
    <property type="match status" value="1"/>
</dbReference>
<comment type="subunit">
    <text evidence="3">Homodimer.</text>
</comment>
<evidence type="ECO:0000256" key="12">
    <source>
        <dbReference type="ARBA" id="ARBA00023136"/>
    </source>
</evidence>
<feature type="domain" description="EF-hand" evidence="15">
    <location>
        <begin position="163"/>
        <end position="198"/>
    </location>
</feature>
<dbReference type="Gene3D" id="1.20.120.350">
    <property type="entry name" value="Voltage-gated potassium channels. Chain C"/>
    <property type="match status" value="1"/>
</dbReference>
<evidence type="ECO:0000313" key="17">
    <source>
        <dbReference type="Proteomes" id="UP001190700"/>
    </source>
</evidence>
<keyword evidence="7" id="KW-0677">Repeat</keyword>
<dbReference type="SUPFAM" id="SSF81324">
    <property type="entry name" value="Voltage-gated potassium channels"/>
    <property type="match status" value="2"/>
</dbReference>
<dbReference type="PROSITE" id="PS00018">
    <property type="entry name" value="EF_HAND_1"/>
    <property type="match status" value="2"/>
</dbReference>
<evidence type="ECO:0000259" key="15">
    <source>
        <dbReference type="PROSITE" id="PS50222"/>
    </source>
</evidence>
<organism evidence="16 17">
    <name type="scientific">Cymbomonas tetramitiformis</name>
    <dbReference type="NCBI Taxonomy" id="36881"/>
    <lineage>
        <taxon>Eukaryota</taxon>
        <taxon>Viridiplantae</taxon>
        <taxon>Chlorophyta</taxon>
        <taxon>Pyramimonadophyceae</taxon>
        <taxon>Pyramimonadales</taxon>
        <taxon>Pyramimonadaceae</taxon>
        <taxon>Cymbomonas</taxon>
    </lineage>
</organism>
<feature type="transmembrane region" description="Helical" evidence="14">
    <location>
        <begin position="6"/>
        <end position="27"/>
    </location>
</feature>
<dbReference type="SUPFAM" id="SSF47473">
    <property type="entry name" value="EF-hand"/>
    <property type="match status" value="1"/>
</dbReference>
<keyword evidence="10 14" id="KW-1133">Transmembrane helix</keyword>
<dbReference type="GO" id="GO:0034702">
    <property type="term" value="C:monoatomic ion channel complex"/>
    <property type="evidence" value="ECO:0007669"/>
    <property type="project" value="UniProtKB-KW"/>
</dbReference>
<evidence type="ECO:0000256" key="1">
    <source>
        <dbReference type="ARBA" id="ARBA00004141"/>
    </source>
</evidence>
<comment type="subcellular location">
    <subcellularLocation>
        <location evidence="1">Membrane</location>
        <topology evidence="1">Multi-pass membrane protein</topology>
    </subcellularLocation>
</comment>
<reference evidence="16 17" key="1">
    <citation type="journal article" date="2015" name="Genome Biol. Evol.">
        <title>Comparative Genomics of a Bacterivorous Green Alga Reveals Evolutionary Causalities and Consequences of Phago-Mixotrophic Mode of Nutrition.</title>
        <authorList>
            <person name="Burns J.A."/>
            <person name="Paasch A."/>
            <person name="Narechania A."/>
            <person name="Kim E."/>
        </authorList>
    </citation>
    <scope>NUCLEOTIDE SEQUENCE [LARGE SCALE GENOMIC DNA]</scope>
    <source>
        <strain evidence="16 17">PLY_AMNH</strain>
    </source>
</reference>
<dbReference type="PROSITE" id="PS50222">
    <property type="entry name" value="EF_HAND_2"/>
    <property type="match status" value="1"/>
</dbReference>
<keyword evidence="9" id="KW-0851">Voltage-gated channel</keyword>
<feature type="transmembrane region" description="Helical" evidence="14">
    <location>
        <begin position="94"/>
        <end position="111"/>
    </location>
</feature>
<evidence type="ECO:0000256" key="9">
    <source>
        <dbReference type="ARBA" id="ARBA00022882"/>
    </source>
</evidence>
<comment type="similarity">
    <text evidence="2">Belongs to the calcium channel alpha-1 subunit (TC 1.A.1.11) family. Two pore calcium channel subfamily.</text>
</comment>
<evidence type="ECO:0000256" key="7">
    <source>
        <dbReference type="ARBA" id="ARBA00022737"/>
    </source>
</evidence>
<keyword evidence="5" id="KW-0107">Calcium channel</keyword>
<dbReference type="InterPro" id="IPR005821">
    <property type="entry name" value="Ion_trans_dom"/>
</dbReference>
<evidence type="ECO:0000256" key="6">
    <source>
        <dbReference type="ARBA" id="ARBA00022692"/>
    </source>
</evidence>
<evidence type="ECO:0000313" key="16">
    <source>
        <dbReference type="EMBL" id="KAK3267902.1"/>
    </source>
</evidence>
<evidence type="ECO:0000256" key="3">
    <source>
        <dbReference type="ARBA" id="ARBA00011738"/>
    </source>
</evidence>
<feature type="transmembrane region" description="Helical" evidence="14">
    <location>
        <begin position="409"/>
        <end position="429"/>
    </location>
</feature>
<evidence type="ECO:0000256" key="8">
    <source>
        <dbReference type="ARBA" id="ARBA00022837"/>
    </source>
</evidence>
<evidence type="ECO:0000256" key="5">
    <source>
        <dbReference type="ARBA" id="ARBA00022673"/>
    </source>
</evidence>
<evidence type="ECO:0000256" key="11">
    <source>
        <dbReference type="ARBA" id="ARBA00023065"/>
    </source>
</evidence>
<evidence type="ECO:0000256" key="10">
    <source>
        <dbReference type="ARBA" id="ARBA00022989"/>
    </source>
</evidence>
<comment type="caution">
    <text evidence="16">The sequence shown here is derived from an EMBL/GenBank/DDBJ whole genome shotgun (WGS) entry which is preliminary data.</text>
</comment>
<dbReference type="InterPro" id="IPR018247">
    <property type="entry name" value="EF_Hand_1_Ca_BS"/>
</dbReference>
<feature type="transmembrane region" description="Helical" evidence="14">
    <location>
        <begin position="346"/>
        <end position="364"/>
    </location>
</feature>
<dbReference type="Gene3D" id="1.10.287.70">
    <property type="match status" value="2"/>
</dbReference>
<dbReference type="SMART" id="SM00054">
    <property type="entry name" value="EFh"/>
    <property type="match status" value="2"/>
</dbReference>
<evidence type="ECO:0000256" key="2">
    <source>
        <dbReference type="ARBA" id="ARBA00009286"/>
    </source>
</evidence>
<dbReference type="Pfam" id="PF00520">
    <property type="entry name" value="Ion_trans"/>
    <property type="match status" value="2"/>
</dbReference>
<dbReference type="InterPro" id="IPR044581">
    <property type="entry name" value="TPC1_plant"/>
</dbReference>
<dbReference type="EMBL" id="LGRX02012136">
    <property type="protein sequence ID" value="KAK3267902.1"/>
    <property type="molecule type" value="Genomic_DNA"/>
</dbReference>
<accession>A0AAE0L0Z7</accession>
<keyword evidence="5" id="KW-0109">Calcium transport</keyword>
<dbReference type="InterPro" id="IPR002048">
    <property type="entry name" value="EF_hand_dom"/>
</dbReference>
<feature type="non-terminal residue" evidence="16">
    <location>
        <position position="1"/>
    </location>
</feature>
<keyword evidence="13" id="KW-0407">Ion channel</keyword>
<evidence type="ECO:0000256" key="13">
    <source>
        <dbReference type="ARBA" id="ARBA00023303"/>
    </source>
</evidence>
<feature type="transmembrane region" description="Helical" evidence="14">
    <location>
        <begin position="123"/>
        <end position="146"/>
    </location>
</feature>
<dbReference type="PANTHER" id="PTHR46988">
    <property type="entry name" value="TWO PORE CALCIUM CHANNEL PROTEIN 1"/>
    <property type="match status" value="1"/>
</dbReference>
<feature type="transmembrane region" description="Helical" evidence="14">
    <location>
        <begin position="307"/>
        <end position="325"/>
    </location>
</feature>
<proteinExistence type="inferred from homology"/>